<dbReference type="Pfam" id="PF00583">
    <property type="entry name" value="Acetyltransf_1"/>
    <property type="match status" value="1"/>
</dbReference>
<dbReference type="Gene3D" id="3.40.630.30">
    <property type="match status" value="1"/>
</dbReference>
<protein>
    <submittedName>
        <fullName evidence="4">GNAT family N-acetyltransferase</fullName>
    </submittedName>
</protein>
<dbReference type="PANTHER" id="PTHR43877:SF1">
    <property type="entry name" value="ACETYLTRANSFERASE"/>
    <property type="match status" value="1"/>
</dbReference>
<dbReference type="Proteomes" id="UP001165405">
    <property type="component" value="Unassembled WGS sequence"/>
</dbReference>
<dbReference type="AlphaFoldDB" id="A0AA41QH41"/>
<dbReference type="GO" id="GO:0016747">
    <property type="term" value="F:acyltransferase activity, transferring groups other than amino-acyl groups"/>
    <property type="evidence" value="ECO:0007669"/>
    <property type="project" value="InterPro"/>
</dbReference>
<dbReference type="EMBL" id="JAKGSG010000044">
    <property type="protein sequence ID" value="MCF4122541.1"/>
    <property type="molecule type" value="Genomic_DNA"/>
</dbReference>
<name>A0AA41QH41_9MICO</name>
<evidence type="ECO:0000259" key="3">
    <source>
        <dbReference type="PROSITE" id="PS51186"/>
    </source>
</evidence>
<evidence type="ECO:0000313" key="5">
    <source>
        <dbReference type="Proteomes" id="UP001165405"/>
    </source>
</evidence>
<dbReference type="PROSITE" id="PS51186">
    <property type="entry name" value="GNAT"/>
    <property type="match status" value="1"/>
</dbReference>
<dbReference type="RefSeq" id="WP_236090340.1">
    <property type="nucleotide sequence ID" value="NZ_JAKGSG010000044.1"/>
</dbReference>
<dbReference type="SUPFAM" id="SSF55729">
    <property type="entry name" value="Acyl-CoA N-acyltransferases (Nat)"/>
    <property type="match status" value="1"/>
</dbReference>
<evidence type="ECO:0000256" key="1">
    <source>
        <dbReference type="ARBA" id="ARBA00022679"/>
    </source>
</evidence>
<keyword evidence="2" id="KW-0012">Acyltransferase</keyword>
<proteinExistence type="predicted"/>
<gene>
    <name evidence="4" type="ORF">L1785_16305</name>
</gene>
<comment type="caution">
    <text evidence="4">The sequence shown here is derived from an EMBL/GenBank/DDBJ whole genome shotgun (WGS) entry which is preliminary data.</text>
</comment>
<feature type="domain" description="N-acetyltransferase" evidence="3">
    <location>
        <begin position="3"/>
        <end position="142"/>
    </location>
</feature>
<evidence type="ECO:0000256" key="2">
    <source>
        <dbReference type="ARBA" id="ARBA00023315"/>
    </source>
</evidence>
<organism evidence="4 5">
    <name type="scientific">Antribacter soli</name>
    <dbReference type="NCBI Taxonomy" id="2910976"/>
    <lineage>
        <taxon>Bacteria</taxon>
        <taxon>Bacillati</taxon>
        <taxon>Actinomycetota</taxon>
        <taxon>Actinomycetes</taxon>
        <taxon>Micrococcales</taxon>
        <taxon>Promicromonosporaceae</taxon>
        <taxon>Antribacter</taxon>
    </lineage>
</organism>
<accession>A0AA41QH41</accession>
<reference evidence="4" key="1">
    <citation type="submission" date="2022-01" db="EMBL/GenBank/DDBJ databases">
        <title>Antribacter sp. nov., isolated from Guizhou of China.</title>
        <authorList>
            <person name="Chengliang C."/>
            <person name="Ya Z."/>
        </authorList>
    </citation>
    <scope>NUCLEOTIDE SEQUENCE</scope>
    <source>
        <strain evidence="4">KLBMP 9083</strain>
    </source>
</reference>
<dbReference type="PANTHER" id="PTHR43877">
    <property type="entry name" value="AMINOALKYLPHOSPHONATE N-ACETYLTRANSFERASE-RELATED-RELATED"/>
    <property type="match status" value="1"/>
</dbReference>
<keyword evidence="1" id="KW-0808">Transferase</keyword>
<dbReference type="InterPro" id="IPR000182">
    <property type="entry name" value="GNAT_dom"/>
</dbReference>
<keyword evidence="5" id="KW-1185">Reference proteome</keyword>
<dbReference type="InterPro" id="IPR016181">
    <property type="entry name" value="Acyl_CoA_acyltransferase"/>
</dbReference>
<dbReference type="InterPro" id="IPR050832">
    <property type="entry name" value="Bact_Acetyltransf"/>
</dbReference>
<evidence type="ECO:0000313" key="4">
    <source>
        <dbReference type="EMBL" id="MCF4122541.1"/>
    </source>
</evidence>
<sequence>MSLLIRPAVAGDVDAVWPLARDFATSFRPERPAFEATFATLLPDAGAHLLVAGDGPQMVGYLLAHVHGTFLANGPVCWVEEVMVAESHRRRGAGAALMAGAEAWAAERGAAYVSLASRRAGDFYRALGYEDSATFFKRTLRD</sequence>